<proteinExistence type="predicted"/>
<evidence type="ECO:0000313" key="4">
    <source>
        <dbReference type="Proteomes" id="UP000523821"/>
    </source>
</evidence>
<dbReference type="Gene3D" id="3.40.50.20">
    <property type="match status" value="1"/>
</dbReference>
<dbReference type="Pfam" id="PF17930">
    <property type="entry name" value="LpxI_N"/>
    <property type="match status" value="1"/>
</dbReference>
<dbReference type="PANTHER" id="PTHR39962:SF1">
    <property type="entry name" value="LPXI FAMILY PROTEIN"/>
    <property type="match status" value="1"/>
</dbReference>
<evidence type="ECO:0000259" key="1">
    <source>
        <dbReference type="Pfam" id="PF06230"/>
    </source>
</evidence>
<gene>
    <name evidence="3" type="ORF">GGQ63_000353</name>
</gene>
<dbReference type="InterPro" id="IPR053174">
    <property type="entry name" value="LpxI"/>
</dbReference>
<comment type="caution">
    <text evidence="3">The sequence shown here is derived from an EMBL/GenBank/DDBJ whole genome shotgun (WGS) entry which is preliminary data.</text>
</comment>
<dbReference type="EMBL" id="JACHOO010000001">
    <property type="protein sequence ID" value="MBB5751310.1"/>
    <property type="molecule type" value="Genomic_DNA"/>
</dbReference>
<organism evidence="3 4">
    <name type="scientific">Prosthecomicrobium pneumaticum</name>
    <dbReference type="NCBI Taxonomy" id="81895"/>
    <lineage>
        <taxon>Bacteria</taxon>
        <taxon>Pseudomonadati</taxon>
        <taxon>Pseudomonadota</taxon>
        <taxon>Alphaproteobacteria</taxon>
        <taxon>Hyphomicrobiales</taxon>
        <taxon>Kaistiaceae</taxon>
        <taxon>Prosthecomicrobium</taxon>
    </lineage>
</organism>
<protein>
    <recommendedName>
        <fullName evidence="5">UDP-2,3-diacylglucosamine pyrophosphatase</fullName>
    </recommendedName>
</protein>
<dbReference type="RefSeq" id="WP_183851876.1">
    <property type="nucleotide sequence ID" value="NZ_JACHOO010000001.1"/>
</dbReference>
<feature type="domain" description="LpxI N-terminal" evidence="2">
    <location>
        <begin position="16"/>
        <end position="143"/>
    </location>
</feature>
<name>A0A7W9CSY8_9HYPH</name>
<dbReference type="Pfam" id="PF06230">
    <property type="entry name" value="LpxI_C"/>
    <property type="match status" value="1"/>
</dbReference>
<dbReference type="InterPro" id="IPR041255">
    <property type="entry name" value="LpxI_N"/>
</dbReference>
<dbReference type="PANTHER" id="PTHR39962">
    <property type="entry name" value="BLL4848 PROTEIN"/>
    <property type="match status" value="1"/>
</dbReference>
<dbReference type="Proteomes" id="UP000523821">
    <property type="component" value="Unassembled WGS sequence"/>
</dbReference>
<dbReference type="InterPro" id="IPR010415">
    <property type="entry name" value="LpxI_C"/>
</dbReference>
<dbReference type="Gene3D" id="3.40.140.80">
    <property type="match status" value="1"/>
</dbReference>
<feature type="domain" description="LpxI C-terminal" evidence="1">
    <location>
        <begin position="147"/>
        <end position="283"/>
    </location>
</feature>
<accession>A0A7W9CSY8</accession>
<sequence>MTETTTEARAGVGEPLAVVCGGGRFPFAVAQAATRAGRSVTLFPIRGFADPWVEEWPHEWVPLGAFGALSAAIRRAGCRDVVIVGALTRPRLLDIRLDFTTVRLLPRIARLFRGGDDHLLSGVGAIFEEAGFRLRGAHEIAPGILVPEGRLGARAFDEAMAADARLGLAALAALGPYDVGQALVVIGGHVVAVEAAEGTDLMLERVADLRRRGRLKTAPGRGVLVKAPKPGQDRRIDLPSVGPQTVERTAAAGLGGLALEAGGVIAADLQAMIEAADRAGLALAGLAPR</sequence>
<evidence type="ECO:0000313" key="3">
    <source>
        <dbReference type="EMBL" id="MBB5751310.1"/>
    </source>
</evidence>
<dbReference type="AlphaFoldDB" id="A0A7W9CSY8"/>
<reference evidence="3 4" key="1">
    <citation type="submission" date="2020-08" db="EMBL/GenBank/DDBJ databases">
        <title>Genomic Encyclopedia of Type Strains, Phase IV (KMG-IV): sequencing the most valuable type-strain genomes for metagenomic binning, comparative biology and taxonomic classification.</title>
        <authorList>
            <person name="Goeker M."/>
        </authorList>
    </citation>
    <scope>NUCLEOTIDE SEQUENCE [LARGE SCALE GENOMIC DNA]</scope>
    <source>
        <strain evidence="3 4">DSM 16268</strain>
    </source>
</reference>
<evidence type="ECO:0008006" key="5">
    <source>
        <dbReference type="Google" id="ProtNLM"/>
    </source>
</evidence>
<evidence type="ECO:0000259" key="2">
    <source>
        <dbReference type="Pfam" id="PF17930"/>
    </source>
</evidence>
<keyword evidence="4" id="KW-1185">Reference proteome</keyword>
<dbReference type="InterPro" id="IPR043167">
    <property type="entry name" value="LpxI_C_sf"/>
</dbReference>